<gene>
    <name evidence="3" type="ORF">RND71_015197</name>
</gene>
<feature type="compositionally biased region" description="Low complexity" evidence="1">
    <location>
        <begin position="599"/>
        <end position="608"/>
    </location>
</feature>
<feature type="compositionally biased region" description="Pro residues" evidence="1">
    <location>
        <begin position="460"/>
        <end position="476"/>
    </location>
</feature>
<organism evidence="3 4">
    <name type="scientific">Anisodus tanguticus</name>
    <dbReference type="NCBI Taxonomy" id="243964"/>
    <lineage>
        <taxon>Eukaryota</taxon>
        <taxon>Viridiplantae</taxon>
        <taxon>Streptophyta</taxon>
        <taxon>Embryophyta</taxon>
        <taxon>Tracheophyta</taxon>
        <taxon>Spermatophyta</taxon>
        <taxon>Magnoliopsida</taxon>
        <taxon>eudicotyledons</taxon>
        <taxon>Gunneridae</taxon>
        <taxon>Pentapetalae</taxon>
        <taxon>asterids</taxon>
        <taxon>lamiids</taxon>
        <taxon>Solanales</taxon>
        <taxon>Solanaceae</taxon>
        <taxon>Solanoideae</taxon>
        <taxon>Hyoscyameae</taxon>
        <taxon>Anisodus</taxon>
    </lineage>
</organism>
<evidence type="ECO:0000313" key="4">
    <source>
        <dbReference type="Proteomes" id="UP001291623"/>
    </source>
</evidence>
<feature type="compositionally biased region" description="Acidic residues" evidence="1">
    <location>
        <begin position="682"/>
        <end position="706"/>
    </location>
</feature>
<evidence type="ECO:0000256" key="1">
    <source>
        <dbReference type="SAM" id="MobiDB-lite"/>
    </source>
</evidence>
<reference evidence="3" key="1">
    <citation type="submission" date="2023-12" db="EMBL/GenBank/DDBJ databases">
        <title>Genome assembly of Anisodus tanguticus.</title>
        <authorList>
            <person name="Wang Y.-J."/>
        </authorList>
    </citation>
    <scope>NUCLEOTIDE SEQUENCE</scope>
    <source>
        <strain evidence="3">KB-2021</strain>
        <tissue evidence="3">Leaf</tissue>
    </source>
</reference>
<feature type="compositionally biased region" description="Pro residues" evidence="1">
    <location>
        <begin position="514"/>
        <end position="544"/>
    </location>
</feature>
<dbReference type="EMBL" id="JAVYJV010000008">
    <property type="protein sequence ID" value="KAK4363839.1"/>
    <property type="molecule type" value="Genomic_DNA"/>
</dbReference>
<proteinExistence type="predicted"/>
<dbReference type="PANTHER" id="PTHR31286">
    <property type="entry name" value="GLYCINE-RICH CELL WALL STRUCTURAL PROTEIN 1.8-LIKE"/>
    <property type="match status" value="1"/>
</dbReference>
<feature type="region of interest" description="Disordered" evidence="1">
    <location>
        <begin position="294"/>
        <end position="366"/>
    </location>
</feature>
<feature type="region of interest" description="Disordered" evidence="1">
    <location>
        <begin position="1"/>
        <end position="22"/>
    </location>
</feature>
<feature type="compositionally biased region" description="Polar residues" evidence="1">
    <location>
        <begin position="305"/>
        <end position="322"/>
    </location>
</feature>
<feature type="compositionally biased region" description="Polar residues" evidence="1">
    <location>
        <begin position="609"/>
        <end position="627"/>
    </location>
</feature>
<feature type="compositionally biased region" description="Polar residues" evidence="1">
    <location>
        <begin position="424"/>
        <end position="436"/>
    </location>
</feature>
<accession>A0AAE1S3U6</accession>
<dbReference type="InterPro" id="IPR040256">
    <property type="entry name" value="At4g02000-like"/>
</dbReference>
<feature type="compositionally biased region" description="Polar residues" evidence="1">
    <location>
        <begin position="399"/>
        <end position="413"/>
    </location>
</feature>
<dbReference type="PANTHER" id="PTHR31286:SF179">
    <property type="entry name" value="RNASE H TYPE-1 DOMAIN-CONTAINING PROTEIN"/>
    <property type="match status" value="1"/>
</dbReference>
<dbReference type="InterPro" id="IPR025558">
    <property type="entry name" value="DUF4283"/>
</dbReference>
<dbReference type="Pfam" id="PF14111">
    <property type="entry name" value="DUF4283"/>
    <property type="match status" value="1"/>
</dbReference>
<feature type="compositionally biased region" description="Basic residues" evidence="1">
    <location>
        <begin position="343"/>
        <end position="354"/>
    </location>
</feature>
<dbReference type="Proteomes" id="UP001291623">
    <property type="component" value="Unassembled WGS sequence"/>
</dbReference>
<feature type="compositionally biased region" description="Polar residues" evidence="1">
    <location>
        <begin position="383"/>
        <end position="392"/>
    </location>
</feature>
<feature type="compositionally biased region" description="Polar residues" evidence="1">
    <location>
        <begin position="646"/>
        <end position="674"/>
    </location>
</feature>
<feature type="domain" description="DUF4283" evidence="2">
    <location>
        <begin position="91"/>
        <end position="178"/>
    </location>
</feature>
<feature type="compositionally biased region" description="Polar residues" evidence="1">
    <location>
        <begin position="484"/>
        <end position="498"/>
    </location>
</feature>
<protein>
    <recommendedName>
        <fullName evidence="2">DUF4283 domain-containing protein</fullName>
    </recommendedName>
</protein>
<feature type="region of interest" description="Disordered" evidence="1">
    <location>
        <begin position="383"/>
        <end position="718"/>
    </location>
</feature>
<name>A0AAE1S3U6_9SOLA</name>
<keyword evidence="4" id="KW-1185">Reference proteome</keyword>
<feature type="compositionally biased region" description="Pro residues" evidence="1">
    <location>
        <begin position="8"/>
        <end position="21"/>
    </location>
</feature>
<evidence type="ECO:0000313" key="3">
    <source>
        <dbReference type="EMBL" id="KAK4363839.1"/>
    </source>
</evidence>
<evidence type="ECO:0000259" key="2">
    <source>
        <dbReference type="Pfam" id="PF14111"/>
    </source>
</evidence>
<sequence length="781" mass="85567">MATTATGRPPPEVVQPPPTSMPTPTYANILKSSSLNPKATVAVTNPNGDSLPLGPLPSIPSQISSKTIQYLHGEPTFQFTEQELEVTIHQQELQFSVVGKFSHGWPEIQYLRTEIPKQCELKAEVKIGLLCNRHVLIRCSLFEDYVTLMSKPCFLIQENRKSHPMRTFKWEPWFSAEEESSIAHTWISFPGLAPNFYNETHLFSFAAAVGKPLAIDVATKNKSRPSCARVKVEIDLLKEHPSKFQIRVGGGEKATSKWYPYRYDFLPKYCTHCKLQGHDENGCWKVHPNLLPEKAKDGGSGEVQEATQGNSKPISSSANPSRQPHIPPPPATNPTTDKEWITVRRKPYKNRKQKQPSNPTKNSGIDIGTVIPAVLAIGNIDTESPQPIATQNHADKVTGNPTQSIGNQRNTADSPMETLAVTPENPTQIGNPTRPGNPTHLLTHPTPPNSSIGNHSGLPILPPTNPNPNQPPPTLCPKPLSLAVSGTETLPDTTQTASPIRPGIPTHLITYPAPSDPPIGNPTGLPKPPTQNHPPPLTQNPKPPSLVVFGSPIETLPVPLIGLSHPSPNPTPLAHPHPPNPSPLSSNPSPIIPNPNPSPNTQIIQPNNASPSLSDSGSNFNPNSQAKLNPAALAYNPIPFDPHLSLSPQPCTLNKSNSHIPSASHTRTPSVTSSARRKWCETDGEDVTDEEADGDKVEEEEMEVEEKELGKDASVDQPGQIVVQEKELSPIAIEAFFERVRTISEKKKKMFEWRCARENEKARERNPYRIPGEFDYDCDYD</sequence>
<feature type="compositionally biased region" description="Pro residues" evidence="1">
    <location>
        <begin position="567"/>
        <end position="582"/>
    </location>
</feature>
<comment type="caution">
    <text evidence="3">The sequence shown here is derived from an EMBL/GenBank/DDBJ whole genome shotgun (WGS) entry which is preliminary data.</text>
</comment>
<dbReference type="AlphaFoldDB" id="A0AAE1S3U6"/>